<dbReference type="GO" id="GO:0006620">
    <property type="term" value="P:post-translational protein targeting to endoplasmic reticulum membrane"/>
    <property type="evidence" value="ECO:0007669"/>
    <property type="project" value="TreeGrafter"/>
</dbReference>
<keyword evidence="3 4" id="KW-0802">TPR repeat</keyword>
<dbReference type="RefSeq" id="XP_028129282.1">
    <property type="nucleotide sequence ID" value="XM_028273481.1"/>
</dbReference>
<gene>
    <name evidence="9" type="primary">LOC114325413</name>
</gene>
<protein>
    <submittedName>
        <fullName evidence="9">Small glutamine-rich tetratricopeptide repeat-containing protein beta-like isoform X1</fullName>
    </submittedName>
</protein>
<dbReference type="Pfam" id="PF00515">
    <property type="entry name" value="TPR_1"/>
    <property type="match status" value="1"/>
</dbReference>
<comment type="similarity">
    <text evidence="1">Belongs to the SGT family.</text>
</comment>
<evidence type="ECO:0000259" key="6">
    <source>
        <dbReference type="Pfam" id="PF16546"/>
    </source>
</evidence>
<evidence type="ECO:0000256" key="4">
    <source>
        <dbReference type="PROSITE-ProRule" id="PRU00339"/>
    </source>
</evidence>
<feature type="repeat" description="TPR" evidence="4">
    <location>
        <begin position="142"/>
        <end position="175"/>
    </location>
</feature>
<dbReference type="Proteomes" id="UP001652700">
    <property type="component" value="Unplaced"/>
</dbReference>
<dbReference type="SUPFAM" id="SSF48452">
    <property type="entry name" value="TPR-like"/>
    <property type="match status" value="1"/>
</dbReference>
<dbReference type="EnsemblMetazoa" id="XM_028273481.2">
    <property type="protein sequence ID" value="XP_028129282.1"/>
    <property type="gene ID" value="LOC114325413"/>
</dbReference>
<dbReference type="GO" id="GO:0060090">
    <property type="term" value="F:molecular adaptor activity"/>
    <property type="evidence" value="ECO:0007669"/>
    <property type="project" value="TreeGrafter"/>
</dbReference>
<feature type="repeat" description="TPR" evidence="4">
    <location>
        <begin position="108"/>
        <end position="141"/>
    </location>
</feature>
<dbReference type="OrthoDB" id="2335338at2759"/>
<sequence length="369" mass="41770">MCYVHFVDVCNTCGKLGRKHYVTYEMDLENRKKHFMAHVVNFLQDELINGNMNEEKKESVEVAIQCLETAYDIQSDIKDEASKNQLDLLSLIPVTRRAEVTEDQIKEAEIYKNNGNTHMKNLAYSAAVTEYTKAININPNNAVYYCNRAAAYSRLEKHLDAINDCQQAIKLDPTYGKAYGRLGIAYSNLNRYEEACKAYAEALKHDPGNEMYEANYKLAEEKLFGNSDSAAPTDHRNLDMSQFINNPNLINMATQMLSDTNFRNLMSRFMSTNQSGDPNLDVLIQTGQTLANRMLSTDPTFVENLRRSIDPQNLMESNTGSADTSEAMPGSDPSFIEQLRRSLHNQGQMDPESSEQENPPPNPSQKKSQ</sequence>
<dbReference type="InterPro" id="IPR047150">
    <property type="entry name" value="SGT"/>
</dbReference>
<dbReference type="Pfam" id="PF07719">
    <property type="entry name" value="TPR_2"/>
    <property type="match status" value="1"/>
</dbReference>
<keyword evidence="8" id="KW-1185">Reference proteome</keyword>
<keyword evidence="2" id="KW-0677">Repeat</keyword>
<dbReference type="Gene3D" id="1.25.40.10">
    <property type="entry name" value="Tetratricopeptide repeat domain"/>
    <property type="match status" value="1"/>
</dbReference>
<reference evidence="9" key="1">
    <citation type="submission" date="2025-04" db="UniProtKB">
        <authorList>
            <consortium name="RefSeq"/>
        </authorList>
    </citation>
    <scope>IDENTIFICATION</scope>
    <source>
        <tissue evidence="9">Whole insect</tissue>
    </source>
</reference>
<evidence type="ECO:0000256" key="3">
    <source>
        <dbReference type="ARBA" id="ARBA00022803"/>
    </source>
</evidence>
<dbReference type="SMART" id="SM00028">
    <property type="entry name" value="TPR"/>
    <property type="match status" value="3"/>
</dbReference>
<reference evidence="7" key="2">
    <citation type="submission" date="2025-05" db="UniProtKB">
        <authorList>
            <consortium name="EnsemblMetazoa"/>
        </authorList>
    </citation>
    <scope>IDENTIFICATION</scope>
</reference>
<evidence type="ECO:0000313" key="9">
    <source>
        <dbReference type="RefSeq" id="XP_028129282.1"/>
    </source>
</evidence>
<dbReference type="PROSITE" id="PS50005">
    <property type="entry name" value="TPR"/>
    <property type="match status" value="3"/>
</dbReference>
<dbReference type="InterPro" id="IPR032374">
    <property type="entry name" value="SGTA_dimer"/>
</dbReference>
<evidence type="ECO:0000256" key="2">
    <source>
        <dbReference type="ARBA" id="ARBA00022737"/>
    </source>
</evidence>
<feature type="compositionally biased region" description="Polar residues" evidence="5">
    <location>
        <begin position="310"/>
        <end position="324"/>
    </location>
</feature>
<evidence type="ECO:0000256" key="1">
    <source>
        <dbReference type="ARBA" id="ARBA00008175"/>
    </source>
</evidence>
<dbReference type="KEGG" id="dvv:114325413"/>
<evidence type="ECO:0000256" key="5">
    <source>
        <dbReference type="SAM" id="MobiDB-lite"/>
    </source>
</evidence>
<dbReference type="GeneID" id="114325413"/>
<dbReference type="InParanoid" id="A0A6P7F322"/>
<dbReference type="PANTHER" id="PTHR45831">
    <property type="entry name" value="LD24721P"/>
    <property type="match status" value="1"/>
</dbReference>
<dbReference type="Gene3D" id="1.20.5.420">
    <property type="entry name" value="Immunoglobulin FC, subunit C"/>
    <property type="match status" value="1"/>
</dbReference>
<feature type="domain" description="SGTA homodimerisation" evidence="6">
    <location>
        <begin position="32"/>
        <end position="88"/>
    </location>
</feature>
<dbReference type="GO" id="GO:0016020">
    <property type="term" value="C:membrane"/>
    <property type="evidence" value="ECO:0007669"/>
    <property type="project" value="TreeGrafter"/>
</dbReference>
<name>A0A6P7F322_DIAVI</name>
<feature type="region of interest" description="Disordered" evidence="5">
    <location>
        <begin position="306"/>
        <end position="369"/>
    </location>
</feature>
<dbReference type="AlphaFoldDB" id="A0A6P7F322"/>
<dbReference type="GO" id="GO:0072380">
    <property type="term" value="C:TRC complex"/>
    <property type="evidence" value="ECO:0007669"/>
    <property type="project" value="TreeGrafter"/>
</dbReference>
<accession>A0A6P7F322</accession>
<evidence type="ECO:0000313" key="7">
    <source>
        <dbReference type="EnsemblMetazoa" id="XP_028129282.1"/>
    </source>
</evidence>
<evidence type="ECO:0000313" key="8">
    <source>
        <dbReference type="Proteomes" id="UP001652700"/>
    </source>
</evidence>
<dbReference type="PROSITE" id="PS50293">
    <property type="entry name" value="TPR_REGION"/>
    <property type="match status" value="1"/>
</dbReference>
<feature type="repeat" description="TPR" evidence="4">
    <location>
        <begin position="176"/>
        <end position="209"/>
    </location>
</feature>
<dbReference type="Pfam" id="PF16546">
    <property type="entry name" value="SGTA_dimer"/>
    <property type="match status" value="1"/>
</dbReference>
<dbReference type="PANTHER" id="PTHR45831:SF2">
    <property type="entry name" value="LD24721P"/>
    <property type="match status" value="1"/>
</dbReference>
<proteinExistence type="inferred from homology"/>
<dbReference type="InterPro" id="IPR013105">
    <property type="entry name" value="TPR_2"/>
</dbReference>
<dbReference type="InterPro" id="IPR011990">
    <property type="entry name" value="TPR-like_helical_dom_sf"/>
</dbReference>
<dbReference type="InterPro" id="IPR019734">
    <property type="entry name" value="TPR_rpt"/>
</dbReference>
<organism evidence="9">
    <name type="scientific">Diabrotica virgifera virgifera</name>
    <name type="common">western corn rootworm</name>
    <dbReference type="NCBI Taxonomy" id="50390"/>
    <lineage>
        <taxon>Eukaryota</taxon>
        <taxon>Metazoa</taxon>
        <taxon>Ecdysozoa</taxon>
        <taxon>Arthropoda</taxon>
        <taxon>Hexapoda</taxon>
        <taxon>Insecta</taxon>
        <taxon>Pterygota</taxon>
        <taxon>Neoptera</taxon>
        <taxon>Endopterygota</taxon>
        <taxon>Coleoptera</taxon>
        <taxon>Polyphaga</taxon>
        <taxon>Cucujiformia</taxon>
        <taxon>Chrysomeloidea</taxon>
        <taxon>Chrysomelidae</taxon>
        <taxon>Galerucinae</taxon>
        <taxon>Diabroticina</taxon>
        <taxon>Diabroticites</taxon>
        <taxon>Diabrotica</taxon>
    </lineage>
</organism>